<dbReference type="EMBL" id="KB446557">
    <property type="protein sequence ID" value="EME83765.1"/>
    <property type="molecule type" value="Genomic_DNA"/>
</dbReference>
<dbReference type="HOGENOM" id="CLU_2307244_0_0_1"/>
<organism evidence="2 3">
    <name type="scientific">Pseudocercospora fijiensis (strain CIRAD86)</name>
    <name type="common">Black leaf streak disease fungus</name>
    <name type="synonym">Mycosphaerella fijiensis</name>
    <dbReference type="NCBI Taxonomy" id="383855"/>
    <lineage>
        <taxon>Eukaryota</taxon>
        <taxon>Fungi</taxon>
        <taxon>Dikarya</taxon>
        <taxon>Ascomycota</taxon>
        <taxon>Pezizomycotina</taxon>
        <taxon>Dothideomycetes</taxon>
        <taxon>Dothideomycetidae</taxon>
        <taxon>Mycosphaerellales</taxon>
        <taxon>Mycosphaerellaceae</taxon>
        <taxon>Pseudocercospora</taxon>
    </lineage>
</organism>
<proteinExistence type="predicted"/>
<dbReference type="Proteomes" id="UP000016932">
    <property type="component" value="Unassembled WGS sequence"/>
</dbReference>
<evidence type="ECO:0000313" key="3">
    <source>
        <dbReference type="Proteomes" id="UP000016932"/>
    </source>
</evidence>
<gene>
    <name evidence="2" type="ORF">MYCFIDRAFT_172841</name>
</gene>
<evidence type="ECO:0000313" key="2">
    <source>
        <dbReference type="EMBL" id="EME83765.1"/>
    </source>
</evidence>
<evidence type="ECO:0000256" key="1">
    <source>
        <dbReference type="SAM" id="MobiDB-lite"/>
    </source>
</evidence>
<dbReference type="KEGG" id="pfj:MYCFIDRAFT_172841"/>
<dbReference type="GeneID" id="19332872"/>
<dbReference type="RefSeq" id="XP_007924414.1">
    <property type="nucleotide sequence ID" value="XM_007926223.1"/>
</dbReference>
<accession>M2Z1T2</accession>
<sequence>MQMCSCRYIAPHVSPGRGAEPPRLCLTPAPTRTSKLRPDDDYAAESWGEDLSMPRGRILLYFSFVFRASERKAQALQISGILPLYFLFCPENGRHGSFPS</sequence>
<dbReference type="VEuPathDB" id="FungiDB:MYCFIDRAFT_172841"/>
<keyword evidence="3" id="KW-1185">Reference proteome</keyword>
<name>M2Z1T2_PSEFD</name>
<dbReference type="AlphaFoldDB" id="M2Z1T2"/>
<protein>
    <submittedName>
        <fullName evidence="2">Uncharacterized protein</fullName>
    </submittedName>
</protein>
<reference evidence="2 3" key="1">
    <citation type="journal article" date="2012" name="PLoS Pathog.">
        <title>Diverse lifestyles and strategies of plant pathogenesis encoded in the genomes of eighteen Dothideomycetes fungi.</title>
        <authorList>
            <person name="Ohm R.A."/>
            <person name="Feau N."/>
            <person name="Henrissat B."/>
            <person name="Schoch C.L."/>
            <person name="Horwitz B.A."/>
            <person name="Barry K.W."/>
            <person name="Condon B.J."/>
            <person name="Copeland A.C."/>
            <person name="Dhillon B."/>
            <person name="Glaser F."/>
            <person name="Hesse C.N."/>
            <person name="Kosti I."/>
            <person name="LaButti K."/>
            <person name="Lindquist E.A."/>
            <person name="Lucas S."/>
            <person name="Salamov A.A."/>
            <person name="Bradshaw R.E."/>
            <person name="Ciuffetti L."/>
            <person name="Hamelin R.C."/>
            <person name="Kema G.H.J."/>
            <person name="Lawrence C."/>
            <person name="Scott J.A."/>
            <person name="Spatafora J.W."/>
            <person name="Turgeon B.G."/>
            <person name="de Wit P.J.G.M."/>
            <person name="Zhong S."/>
            <person name="Goodwin S.B."/>
            <person name="Grigoriev I.V."/>
        </authorList>
    </citation>
    <scope>NUCLEOTIDE SEQUENCE [LARGE SCALE GENOMIC DNA]</scope>
    <source>
        <strain evidence="2 3">CIRAD86</strain>
    </source>
</reference>
<feature type="region of interest" description="Disordered" evidence="1">
    <location>
        <begin position="14"/>
        <end position="39"/>
    </location>
</feature>